<feature type="domain" description="ACT-like" evidence="13">
    <location>
        <begin position="424"/>
        <end position="495"/>
    </location>
</feature>
<evidence type="ECO:0000256" key="5">
    <source>
        <dbReference type="ARBA" id="ARBA00022605"/>
    </source>
</evidence>
<dbReference type="NCBIfam" id="NF009130">
    <property type="entry name" value="PRK12483.1"/>
    <property type="match status" value="1"/>
</dbReference>
<feature type="domain" description="ACT-like" evidence="13">
    <location>
        <begin position="329"/>
        <end position="401"/>
    </location>
</feature>
<gene>
    <name evidence="12 14" type="primary">ilvA</name>
    <name evidence="14" type="ORF">MECH1_V1_2350</name>
</gene>
<comment type="pathway">
    <text evidence="3 12">Amino-acid biosynthesis; L-isoleucine biosynthesis; 2-oxobutanoate from L-threonine: step 1/1.</text>
</comment>
<evidence type="ECO:0000256" key="8">
    <source>
        <dbReference type="ARBA" id="ARBA00022898"/>
    </source>
</evidence>
<dbReference type="InterPro" id="IPR000634">
    <property type="entry name" value="Ser/Thr_deHydtase_PyrdxlP-BS"/>
</dbReference>
<dbReference type="NCBIfam" id="TIGR01124">
    <property type="entry name" value="ilvA_2Cterm"/>
    <property type="match status" value="1"/>
</dbReference>
<comment type="similarity">
    <text evidence="4 12">Belongs to the serine/threonine dehydratase family.</text>
</comment>
<dbReference type="SUPFAM" id="SSF55021">
    <property type="entry name" value="ACT-like"/>
    <property type="match status" value="2"/>
</dbReference>
<comment type="cofactor">
    <cofactor evidence="2 12">
        <name>pyridoxal 5'-phosphate</name>
        <dbReference type="ChEBI" id="CHEBI:597326"/>
    </cofactor>
</comment>
<evidence type="ECO:0000259" key="13">
    <source>
        <dbReference type="PROSITE" id="PS51672"/>
    </source>
</evidence>
<keyword evidence="9 12" id="KW-0456">Lyase</keyword>
<keyword evidence="10 12" id="KW-0100">Branched-chain amino acid biosynthesis</keyword>
<reference evidence="14 15" key="1">
    <citation type="submission" date="2024-04" db="EMBL/GenBank/DDBJ databases">
        <authorList>
            <person name="Cremers G."/>
        </authorList>
    </citation>
    <scope>NUCLEOTIDE SEQUENCE [LARGE SCALE GENOMIC DNA]</scope>
    <source>
        <strain evidence="14">MeCH1-AG</strain>
    </source>
</reference>
<evidence type="ECO:0000256" key="9">
    <source>
        <dbReference type="ARBA" id="ARBA00023239"/>
    </source>
</evidence>
<sequence>MLTQYIERILRARVYDVAVETPLDFAQGLTRRLGNSLHIKREDLQPVFSFKLRGAYNKIAALDETARRAGVITASAGNHAQGVALAAGRQGIRALIVMPCTTPAIKVEAVQRLGGETVLHGDSYDEAYERAQLLAEQQGLTFVHPYDDPEVIAGQGTIGMEILRQHHGDLHAIFVPVGGGGLIAGIAAYVKFVRPEVKIIGVEPEDADCLHRALKAGRRVVLKQVGLFADGVAVRQIGKEPFHIAHQCVDRVVTVSTDEICAAIKDIFDDTRSIAEPAGALGVAGAKKYVQETGICGQSLIAIESGANINFDRLRHVAERAEVGERRELLMAVTIPERPGSFLEFCRALGRRSITEFNYRYFEDSAAHVFVGVQITDGDRDSENLIENLRQRGYAVTDMAGNELAVEHIRYMVGGHAPKLLHEVVYSFEFPERPGALLKFLEAMCGRWNISLFHYRNHGAAFGRVLMGIQVPKAERKEFREFLDGVGFAYREETHNPAYRLFAGGSERG</sequence>
<evidence type="ECO:0000256" key="6">
    <source>
        <dbReference type="ARBA" id="ARBA00022624"/>
    </source>
</evidence>
<keyword evidence="7" id="KW-0677">Repeat</keyword>
<dbReference type="Gene3D" id="3.40.50.1100">
    <property type="match status" value="2"/>
</dbReference>
<evidence type="ECO:0000256" key="7">
    <source>
        <dbReference type="ARBA" id="ARBA00022737"/>
    </source>
</evidence>
<comment type="function">
    <text evidence="11 12">Catalyzes the anaerobic formation of alpha-ketobutyrate and ammonia from threonine in a two-step reaction. The first step involved a dehydration of threonine and a production of enamine intermediates (aminocrotonate), which tautomerizes to its imine form (iminobutyrate). Both intermediates are unstable and short-lived. The second step is the nonenzymatic hydrolysis of the enamine/imine intermediates to form 2-ketobutyrate and free ammonia. In the low water environment of the cell, the second step is accelerated by RidA.</text>
</comment>
<dbReference type="InterPro" id="IPR050147">
    <property type="entry name" value="Ser/Thr_Dehydratase"/>
</dbReference>
<evidence type="ECO:0000313" key="15">
    <source>
        <dbReference type="Proteomes" id="UP001497493"/>
    </source>
</evidence>
<comment type="catalytic activity">
    <reaction evidence="1 12">
        <text>L-threonine = 2-oxobutanoate + NH4(+)</text>
        <dbReference type="Rhea" id="RHEA:22108"/>
        <dbReference type="ChEBI" id="CHEBI:16763"/>
        <dbReference type="ChEBI" id="CHEBI:28938"/>
        <dbReference type="ChEBI" id="CHEBI:57926"/>
        <dbReference type="EC" id="4.3.1.19"/>
    </reaction>
</comment>
<dbReference type="Gene3D" id="3.40.1020.10">
    <property type="entry name" value="Biosynthetic Threonine Deaminase, Domain 3"/>
    <property type="match status" value="1"/>
</dbReference>
<evidence type="ECO:0000313" key="14">
    <source>
        <dbReference type="EMBL" id="CAL1241126.1"/>
    </source>
</evidence>
<dbReference type="InterPro" id="IPR001926">
    <property type="entry name" value="TrpB-like_PALP"/>
</dbReference>
<dbReference type="InterPro" id="IPR038110">
    <property type="entry name" value="TD_ACT-like_sf"/>
</dbReference>
<keyword evidence="15" id="KW-1185">Reference proteome</keyword>
<dbReference type="EMBL" id="OZ026884">
    <property type="protein sequence ID" value="CAL1241126.1"/>
    <property type="molecule type" value="Genomic_DNA"/>
</dbReference>
<dbReference type="CDD" id="cd01562">
    <property type="entry name" value="Thr-dehyd"/>
    <property type="match status" value="1"/>
</dbReference>
<dbReference type="PROSITE" id="PS00165">
    <property type="entry name" value="DEHYDRATASE_SER_THR"/>
    <property type="match status" value="1"/>
</dbReference>
<evidence type="ECO:0000256" key="3">
    <source>
        <dbReference type="ARBA" id="ARBA00004810"/>
    </source>
</evidence>
<dbReference type="SUPFAM" id="SSF53686">
    <property type="entry name" value="Tryptophan synthase beta subunit-like PLP-dependent enzymes"/>
    <property type="match status" value="1"/>
</dbReference>
<dbReference type="InterPro" id="IPR045865">
    <property type="entry name" value="ACT-like_dom_sf"/>
</dbReference>
<evidence type="ECO:0000256" key="12">
    <source>
        <dbReference type="RuleBase" id="RU362012"/>
    </source>
</evidence>
<keyword evidence="5 12" id="KW-0028">Amino-acid biosynthesis</keyword>
<dbReference type="PANTHER" id="PTHR48078">
    <property type="entry name" value="THREONINE DEHYDRATASE, MITOCHONDRIAL-RELATED"/>
    <property type="match status" value="1"/>
</dbReference>
<dbReference type="CDD" id="cd04906">
    <property type="entry name" value="ACT_ThrD-I_1"/>
    <property type="match status" value="1"/>
</dbReference>
<organism evidence="14 15">
    <name type="scientific">Candidatus Methylocalor cossyra</name>
    <dbReference type="NCBI Taxonomy" id="3108543"/>
    <lineage>
        <taxon>Bacteria</taxon>
        <taxon>Pseudomonadati</taxon>
        <taxon>Pseudomonadota</taxon>
        <taxon>Gammaproteobacteria</taxon>
        <taxon>Methylococcales</taxon>
        <taxon>Methylococcaceae</taxon>
        <taxon>Candidatus Methylocalor</taxon>
    </lineage>
</organism>
<dbReference type="EC" id="4.3.1.19" evidence="12"/>
<dbReference type="InterPro" id="IPR001721">
    <property type="entry name" value="TD_ACT-like"/>
</dbReference>
<accession>A0ABP1CA29</accession>
<keyword evidence="8 12" id="KW-0663">Pyridoxal phosphate</keyword>
<evidence type="ECO:0000256" key="11">
    <source>
        <dbReference type="ARBA" id="ARBA00025527"/>
    </source>
</evidence>
<dbReference type="CDD" id="cd04907">
    <property type="entry name" value="ACT_ThrD-I_2"/>
    <property type="match status" value="1"/>
</dbReference>
<evidence type="ECO:0000256" key="2">
    <source>
        <dbReference type="ARBA" id="ARBA00001933"/>
    </source>
</evidence>
<evidence type="ECO:0000256" key="10">
    <source>
        <dbReference type="ARBA" id="ARBA00023304"/>
    </source>
</evidence>
<dbReference type="InterPro" id="IPR005787">
    <property type="entry name" value="Thr_deHydtase_biosynth"/>
</dbReference>
<proteinExistence type="inferred from homology"/>
<dbReference type="Pfam" id="PF00291">
    <property type="entry name" value="PALP"/>
    <property type="match status" value="1"/>
</dbReference>
<dbReference type="PANTHER" id="PTHR48078:SF11">
    <property type="entry name" value="THREONINE DEHYDRATASE, MITOCHONDRIAL"/>
    <property type="match status" value="1"/>
</dbReference>
<dbReference type="RefSeq" id="WP_348757654.1">
    <property type="nucleotide sequence ID" value="NZ_OZ026884.1"/>
</dbReference>
<name>A0ABP1CA29_9GAMM</name>
<keyword evidence="6 12" id="KW-0412">Isoleucine biosynthesis</keyword>
<dbReference type="GO" id="GO:0004794">
    <property type="term" value="F:threonine deaminase activity"/>
    <property type="evidence" value="ECO:0007669"/>
    <property type="project" value="UniProtKB-EC"/>
</dbReference>
<dbReference type="PROSITE" id="PS51672">
    <property type="entry name" value="ACT_LIKE"/>
    <property type="match status" value="2"/>
</dbReference>
<evidence type="ECO:0000256" key="1">
    <source>
        <dbReference type="ARBA" id="ARBA00001274"/>
    </source>
</evidence>
<protein>
    <recommendedName>
        <fullName evidence="12">L-threonine dehydratase</fullName>
        <ecNumber evidence="12">4.3.1.19</ecNumber>
    </recommendedName>
    <alternativeName>
        <fullName evidence="12">Threonine deaminase</fullName>
    </alternativeName>
</protein>
<dbReference type="Proteomes" id="UP001497493">
    <property type="component" value="Chromosome"/>
</dbReference>
<evidence type="ECO:0000256" key="4">
    <source>
        <dbReference type="ARBA" id="ARBA00010869"/>
    </source>
</evidence>
<comment type="subunit">
    <text evidence="12">Homotetramer.</text>
</comment>
<dbReference type="Pfam" id="PF00585">
    <property type="entry name" value="Thr_dehydrat_C"/>
    <property type="match status" value="2"/>
</dbReference>
<dbReference type="InterPro" id="IPR036052">
    <property type="entry name" value="TrpB-like_PALP_sf"/>
</dbReference>
<dbReference type="NCBIfam" id="NF006674">
    <property type="entry name" value="PRK09224.1"/>
    <property type="match status" value="1"/>
</dbReference>